<feature type="region of interest" description="Disordered" evidence="2">
    <location>
        <begin position="549"/>
        <end position="622"/>
    </location>
</feature>
<evidence type="ECO:0000313" key="3">
    <source>
        <dbReference type="EMBL" id="KAK3904230.1"/>
    </source>
</evidence>
<keyword evidence="4" id="KW-1185">Reference proteome</keyword>
<protein>
    <recommendedName>
        <fullName evidence="5">Protein sip5</fullName>
    </recommendedName>
</protein>
<feature type="compositionally biased region" description="Low complexity" evidence="2">
    <location>
        <begin position="595"/>
        <end position="615"/>
    </location>
</feature>
<reference evidence="3" key="2">
    <citation type="submission" date="2023-05" db="EMBL/GenBank/DDBJ databases">
        <authorList>
            <consortium name="Lawrence Berkeley National Laboratory"/>
            <person name="Steindorff A."/>
            <person name="Hensen N."/>
            <person name="Bonometti L."/>
            <person name="Westerberg I."/>
            <person name="Brannstrom I.O."/>
            <person name="Guillou S."/>
            <person name="Cros-Aarteil S."/>
            <person name="Calhoun S."/>
            <person name="Haridas S."/>
            <person name="Kuo A."/>
            <person name="Mondo S."/>
            <person name="Pangilinan J."/>
            <person name="Riley R."/>
            <person name="Labutti K."/>
            <person name="Andreopoulos B."/>
            <person name="Lipzen A."/>
            <person name="Chen C."/>
            <person name="Yanf M."/>
            <person name="Daum C."/>
            <person name="Ng V."/>
            <person name="Clum A."/>
            <person name="Ohm R."/>
            <person name="Martin F."/>
            <person name="Silar P."/>
            <person name="Natvig D."/>
            <person name="Lalanne C."/>
            <person name="Gautier V."/>
            <person name="Ament-Velasquez S.L."/>
            <person name="Kruys A."/>
            <person name="Hutchinson M.I."/>
            <person name="Powell A.J."/>
            <person name="Barry K."/>
            <person name="Miller A.N."/>
            <person name="Grigoriev I.V."/>
            <person name="Debuchy R."/>
            <person name="Gladieux P."/>
            <person name="Thoren M.H."/>
            <person name="Johannesson H."/>
        </authorList>
    </citation>
    <scope>NUCLEOTIDE SEQUENCE</scope>
    <source>
        <strain evidence="3">CBS 103.79</strain>
    </source>
</reference>
<feature type="compositionally biased region" description="Basic and acidic residues" evidence="2">
    <location>
        <begin position="895"/>
        <end position="904"/>
    </location>
</feature>
<feature type="compositionally biased region" description="Low complexity" evidence="2">
    <location>
        <begin position="48"/>
        <end position="57"/>
    </location>
</feature>
<feature type="compositionally biased region" description="Polar residues" evidence="2">
    <location>
        <begin position="831"/>
        <end position="842"/>
    </location>
</feature>
<feature type="region of interest" description="Disordered" evidence="2">
    <location>
        <begin position="472"/>
        <end position="529"/>
    </location>
</feature>
<evidence type="ECO:0000313" key="4">
    <source>
        <dbReference type="Proteomes" id="UP001303889"/>
    </source>
</evidence>
<feature type="compositionally biased region" description="Low complexity" evidence="2">
    <location>
        <begin position="476"/>
        <end position="492"/>
    </location>
</feature>
<dbReference type="EMBL" id="MU855407">
    <property type="protein sequence ID" value="KAK3904230.1"/>
    <property type="molecule type" value="Genomic_DNA"/>
</dbReference>
<feature type="compositionally biased region" description="Low complexity" evidence="2">
    <location>
        <begin position="859"/>
        <end position="869"/>
    </location>
</feature>
<feature type="compositionally biased region" description="Basic and acidic residues" evidence="2">
    <location>
        <begin position="551"/>
        <end position="579"/>
    </location>
</feature>
<proteinExistence type="inferred from homology"/>
<feature type="compositionally biased region" description="Basic and acidic residues" evidence="2">
    <location>
        <begin position="646"/>
        <end position="655"/>
    </location>
</feature>
<gene>
    <name evidence="3" type="ORF">C8A05DRAFT_13878</name>
</gene>
<feature type="region of interest" description="Disordered" evidence="2">
    <location>
        <begin position="380"/>
        <end position="417"/>
    </location>
</feature>
<accession>A0AAN6MPP1</accession>
<reference evidence="3" key="1">
    <citation type="journal article" date="2023" name="Mol. Phylogenet. Evol.">
        <title>Genome-scale phylogeny and comparative genomics of the fungal order Sordariales.</title>
        <authorList>
            <person name="Hensen N."/>
            <person name="Bonometti L."/>
            <person name="Westerberg I."/>
            <person name="Brannstrom I.O."/>
            <person name="Guillou S."/>
            <person name="Cros-Aarteil S."/>
            <person name="Calhoun S."/>
            <person name="Haridas S."/>
            <person name="Kuo A."/>
            <person name="Mondo S."/>
            <person name="Pangilinan J."/>
            <person name="Riley R."/>
            <person name="LaButti K."/>
            <person name="Andreopoulos B."/>
            <person name="Lipzen A."/>
            <person name="Chen C."/>
            <person name="Yan M."/>
            <person name="Daum C."/>
            <person name="Ng V."/>
            <person name="Clum A."/>
            <person name="Steindorff A."/>
            <person name="Ohm R.A."/>
            <person name="Martin F."/>
            <person name="Silar P."/>
            <person name="Natvig D.O."/>
            <person name="Lalanne C."/>
            <person name="Gautier V."/>
            <person name="Ament-Velasquez S.L."/>
            <person name="Kruys A."/>
            <person name="Hutchinson M.I."/>
            <person name="Powell A.J."/>
            <person name="Barry K."/>
            <person name="Miller A.N."/>
            <person name="Grigoriev I.V."/>
            <person name="Debuchy R."/>
            <person name="Gladieux P."/>
            <person name="Hiltunen Thoren M."/>
            <person name="Johannesson H."/>
        </authorList>
    </citation>
    <scope>NUCLEOTIDE SEQUENCE</scope>
    <source>
        <strain evidence="3">CBS 103.79</strain>
    </source>
</reference>
<sequence length="904" mass="95174">MGNASTKESRGGDASSRAHHHGGAREAGGGTSLHSDRSSSRRNRVGRGELSGLLGLGATPGSQADPPYERRETKQEREARRLERDRVARIAERERSMKEELVDGGYLVTLGTYTSPEDFNKQIVRQLVIERKLAPFWRGLNDFDDQWTEPQIIAAARGLPIPAADQTPPEELIPRPVVANPLPSTAQTLDSLTVPIGDRSQSTSSDHAMSVLASALPSPVSGQAPRTNSPFKPRGKAIAAVLGGNSRNGSTTEIMPREIHMPYDPFVNGQPIEVYLYKDSTECPICFLTYPPYLNHTRCCDQPICSECFVQIKRPDPHFPEGHNENDPNHNPEETAGLLISEPACCPYCTQPDFGVSYEPPPFRRGLTYTVSPATLGTGSAAMSSSSSINSATLSPGIGSPASGLGRRRAQSLSASSPSVILTDRIRPEWANKLQSARAHQARRAAAATALHTAAFLMGGSENRAFRSRFGRRNTAGSGSAGASPAGVNNGDGENGDSGSGTPSQSGPDQNARGGGSLRGPPGGGSSRRSRLEDLEEMMLAEAVRLSLAAEEERKRKVEKEERKEERKEAKKREKEARKAAKAAGKHPGPYETASGRSGHSSASGSSLSLPGLSFGRKRGNSAASNLRIEASVASAMATGESSETTSKDKGKGIERPATSPAEDSSGAVSEPAVLGSSAGTSSPRAIPHLPAGPSHLRQMSNASSVSSSVFDSQHGSYTSPSHLQDPRGSGLSLGSRSGASEDGGDQDRDRDPSASTEPMFNFRSLAEVVGVSLEGENAGRRLSLIEAERKENERSESNSPENTTSGEGEPSTAAAKAVDGATVELIEEVPSSQPVGVSQENHAAKQGSKDGTADEEAAPASSASLSPPTVTITPDTPAEAGVDNDAKQLGCETAVERVHQATQ</sequence>
<dbReference type="GO" id="GO:0005737">
    <property type="term" value="C:cytoplasm"/>
    <property type="evidence" value="ECO:0007669"/>
    <property type="project" value="TreeGrafter"/>
</dbReference>
<comment type="caution">
    <text evidence="3">The sequence shown here is derived from an EMBL/GenBank/DDBJ whole genome shotgun (WGS) entry which is preliminary data.</text>
</comment>
<dbReference type="InterPro" id="IPR039301">
    <property type="entry name" value="Sip5/DA2"/>
</dbReference>
<dbReference type="PANTHER" id="PTHR31315:SF1">
    <property type="entry name" value="PROTEIN SIP5"/>
    <property type="match status" value="1"/>
</dbReference>
<feature type="compositionally biased region" description="Gly residues" evidence="2">
    <location>
        <begin position="513"/>
        <end position="526"/>
    </location>
</feature>
<dbReference type="AlphaFoldDB" id="A0AAN6MPP1"/>
<feature type="compositionally biased region" description="Low complexity" evidence="2">
    <location>
        <begin position="701"/>
        <end position="717"/>
    </location>
</feature>
<feature type="compositionally biased region" description="Low complexity" evidence="2">
    <location>
        <begin position="380"/>
        <end position="395"/>
    </location>
</feature>
<feature type="compositionally biased region" description="Basic and acidic residues" evidence="2">
    <location>
        <begin position="787"/>
        <end position="797"/>
    </location>
</feature>
<feature type="compositionally biased region" description="Basic and acidic residues" evidence="2">
    <location>
        <begin position="67"/>
        <end position="82"/>
    </location>
</feature>
<organism evidence="3 4">
    <name type="scientific">Staphylotrichum tortipilum</name>
    <dbReference type="NCBI Taxonomy" id="2831512"/>
    <lineage>
        <taxon>Eukaryota</taxon>
        <taxon>Fungi</taxon>
        <taxon>Dikarya</taxon>
        <taxon>Ascomycota</taxon>
        <taxon>Pezizomycotina</taxon>
        <taxon>Sordariomycetes</taxon>
        <taxon>Sordariomycetidae</taxon>
        <taxon>Sordariales</taxon>
        <taxon>Chaetomiaceae</taxon>
        <taxon>Staphylotrichum</taxon>
    </lineage>
</organism>
<name>A0AAN6MPP1_9PEZI</name>
<feature type="compositionally biased region" description="Low complexity" evidence="2">
    <location>
        <begin position="798"/>
        <end position="808"/>
    </location>
</feature>
<feature type="region of interest" description="Disordered" evidence="2">
    <location>
        <begin position="1"/>
        <end position="82"/>
    </location>
</feature>
<comment type="similarity">
    <text evidence="1">Belongs to the SIP5 family.</text>
</comment>
<dbReference type="CDD" id="cd24139">
    <property type="entry name" value="SIP5-like"/>
    <property type="match status" value="1"/>
</dbReference>
<dbReference type="PANTHER" id="PTHR31315">
    <property type="entry name" value="PROTEIN SIP5"/>
    <property type="match status" value="1"/>
</dbReference>
<evidence type="ECO:0000256" key="2">
    <source>
        <dbReference type="SAM" id="MobiDB-lite"/>
    </source>
</evidence>
<evidence type="ECO:0008006" key="5">
    <source>
        <dbReference type="Google" id="ProtNLM"/>
    </source>
</evidence>
<feature type="region of interest" description="Disordered" evidence="2">
    <location>
        <begin position="634"/>
        <end position="904"/>
    </location>
</feature>
<dbReference type="Proteomes" id="UP001303889">
    <property type="component" value="Unassembled WGS sequence"/>
</dbReference>
<feature type="compositionally biased region" description="Low complexity" evidence="2">
    <location>
        <begin position="728"/>
        <end position="739"/>
    </location>
</feature>
<evidence type="ECO:0000256" key="1">
    <source>
        <dbReference type="ARBA" id="ARBA00010402"/>
    </source>
</evidence>